<dbReference type="Pfam" id="PF13520">
    <property type="entry name" value="AA_permease_2"/>
    <property type="match status" value="1"/>
</dbReference>
<keyword evidence="7" id="KW-1185">Reference proteome</keyword>
<protein>
    <submittedName>
        <fullName evidence="6">Amino acid transporter protein</fullName>
    </submittedName>
</protein>
<accession>A0A0R2JSC7</accession>
<feature type="transmembrane region" description="Helical" evidence="5">
    <location>
        <begin position="12"/>
        <end position="33"/>
    </location>
</feature>
<feature type="transmembrane region" description="Helical" evidence="5">
    <location>
        <begin position="396"/>
        <end position="416"/>
    </location>
</feature>
<feature type="transmembrane region" description="Helical" evidence="5">
    <location>
        <begin position="196"/>
        <end position="214"/>
    </location>
</feature>
<dbReference type="InterPro" id="IPR050598">
    <property type="entry name" value="AminoAcid_Transporter"/>
</dbReference>
<feature type="transmembrane region" description="Helical" evidence="5">
    <location>
        <begin position="332"/>
        <end position="354"/>
    </location>
</feature>
<feature type="transmembrane region" description="Helical" evidence="5">
    <location>
        <begin position="360"/>
        <end position="384"/>
    </location>
</feature>
<dbReference type="GO" id="GO:0015179">
    <property type="term" value="F:L-amino acid transmembrane transporter activity"/>
    <property type="evidence" value="ECO:0007669"/>
    <property type="project" value="TreeGrafter"/>
</dbReference>
<dbReference type="EMBL" id="JQCD01000024">
    <property type="protein sequence ID" value="KRN77021.1"/>
    <property type="molecule type" value="Genomic_DNA"/>
</dbReference>
<dbReference type="RefSeq" id="WP_057787913.1">
    <property type="nucleotide sequence ID" value="NZ_JQCD01000024.1"/>
</dbReference>
<feature type="transmembrane region" description="Helical" evidence="5">
    <location>
        <begin position="45"/>
        <end position="68"/>
    </location>
</feature>
<dbReference type="AlphaFoldDB" id="A0A0R2JSC7"/>
<dbReference type="GO" id="GO:0016020">
    <property type="term" value="C:membrane"/>
    <property type="evidence" value="ECO:0007669"/>
    <property type="project" value="UniProtKB-SubCell"/>
</dbReference>
<evidence type="ECO:0000256" key="2">
    <source>
        <dbReference type="ARBA" id="ARBA00022692"/>
    </source>
</evidence>
<keyword evidence="3 5" id="KW-1133">Transmembrane helix</keyword>
<evidence type="ECO:0000256" key="3">
    <source>
        <dbReference type="ARBA" id="ARBA00022989"/>
    </source>
</evidence>
<name>A0A0R2JSC7_9LACO</name>
<feature type="transmembrane region" description="Helical" evidence="5">
    <location>
        <begin position="89"/>
        <end position="113"/>
    </location>
</feature>
<dbReference type="OrthoDB" id="3181223at2"/>
<feature type="transmembrane region" description="Helical" evidence="5">
    <location>
        <begin position="154"/>
        <end position="176"/>
    </location>
</feature>
<comment type="caution">
    <text evidence="6">The sequence shown here is derived from an EMBL/GenBank/DDBJ whole genome shotgun (WGS) entry which is preliminary data.</text>
</comment>
<reference evidence="6 7" key="1">
    <citation type="journal article" date="2015" name="Genome Announc.">
        <title>Expanding the biotechnology potential of lactobacilli through comparative genomics of 213 strains and associated genera.</title>
        <authorList>
            <person name="Sun Z."/>
            <person name="Harris H.M."/>
            <person name="McCann A."/>
            <person name="Guo C."/>
            <person name="Argimon S."/>
            <person name="Zhang W."/>
            <person name="Yang X."/>
            <person name="Jeffery I.B."/>
            <person name="Cooney J.C."/>
            <person name="Kagawa T.F."/>
            <person name="Liu W."/>
            <person name="Song Y."/>
            <person name="Salvetti E."/>
            <person name="Wrobel A."/>
            <person name="Rasinkangas P."/>
            <person name="Parkhill J."/>
            <person name="Rea M.C."/>
            <person name="O'Sullivan O."/>
            <person name="Ritari J."/>
            <person name="Douillard F.P."/>
            <person name="Paul Ross R."/>
            <person name="Yang R."/>
            <person name="Briner A.E."/>
            <person name="Felis G.E."/>
            <person name="de Vos W.M."/>
            <person name="Barrangou R."/>
            <person name="Klaenhammer T.R."/>
            <person name="Caufield P.W."/>
            <person name="Cui Y."/>
            <person name="Zhang H."/>
            <person name="O'Toole P.W."/>
        </authorList>
    </citation>
    <scope>NUCLEOTIDE SEQUENCE [LARGE SCALE GENOMIC DNA]</scope>
    <source>
        <strain evidence="6 7">DSM 20014</strain>
    </source>
</reference>
<feature type="transmembrane region" description="Helical" evidence="5">
    <location>
        <begin position="277"/>
        <end position="297"/>
    </location>
</feature>
<evidence type="ECO:0000313" key="6">
    <source>
        <dbReference type="EMBL" id="KRN77021.1"/>
    </source>
</evidence>
<evidence type="ECO:0000313" key="7">
    <source>
        <dbReference type="Proteomes" id="UP000051673"/>
    </source>
</evidence>
<dbReference type="STRING" id="1620.IV67_GL000534"/>
<dbReference type="PANTHER" id="PTHR11785:SF512">
    <property type="entry name" value="SOBREMESA, ISOFORM B"/>
    <property type="match status" value="1"/>
</dbReference>
<dbReference type="Proteomes" id="UP000051673">
    <property type="component" value="Unassembled WGS sequence"/>
</dbReference>
<keyword evidence="2 5" id="KW-0812">Transmembrane</keyword>
<dbReference type="PANTHER" id="PTHR11785">
    <property type="entry name" value="AMINO ACID TRANSPORTER"/>
    <property type="match status" value="1"/>
</dbReference>
<evidence type="ECO:0000256" key="1">
    <source>
        <dbReference type="ARBA" id="ARBA00004141"/>
    </source>
</evidence>
<gene>
    <name evidence="6" type="ORF">IV67_GL000534</name>
</gene>
<dbReference type="PATRIC" id="fig|1620.3.peg.541"/>
<dbReference type="InterPro" id="IPR002293">
    <property type="entry name" value="AA/rel_permease1"/>
</dbReference>
<feature type="transmembrane region" description="Helical" evidence="5">
    <location>
        <begin position="235"/>
        <end position="257"/>
    </location>
</feature>
<feature type="transmembrane region" description="Helical" evidence="5">
    <location>
        <begin position="125"/>
        <end position="147"/>
    </location>
</feature>
<dbReference type="Gene3D" id="1.20.1740.10">
    <property type="entry name" value="Amino acid/polyamine transporter I"/>
    <property type="match status" value="1"/>
</dbReference>
<keyword evidence="4 5" id="KW-0472">Membrane</keyword>
<evidence type="ECO:0000256" key="5">
    <source>
        <dbReference type="SAM" id="Phobius"/>
    </source>
</evidence>
<proteinExistence type="predicted"/>
<dbReference type="PIRSF" id="PIRSF006060">
    <property type="entry name" value="AA_transporter"/>
    <property type="match status" value="1"/>
</dbReference>
<comment type="subcellular location">
    <subcellularLocation>
        <location evidence="1">Membrane</location>
        <topology evidence="1">Multi-pass membrane protein</topology>
    </subcellularLocation>
</comment>
<feature type="transmembrane region" description="Helical" evidence="5">
    <location>
        <begin position="428"/>
        <end position="447"/>
    </location>
</feature>
<organism evidence="6 7">
    <name type="scientific">Weissella minor</name>
    <dbReference type="NCBI Taxonomy" id="1620"/>
    <lineage>
        <taxon>Bacteria</taxon>
        <taxon>Bacillati</taxon>
        <taxon>Bacillota</taxon>
        <taxon>Bacilli</taxon>
        <taxon>Lactobacillales</taxon>
        <taxon>Lactobacillaceae</taxon>
        <taxon>Weissella</taxon>
    </lineage>
</organism>
<evidence type="ECO:0000256" key="4">
    <source>
        <dbReference type="ARBA" id="ARBA00023136"/>
    </source>
</evidence>
<sequence length="454" mass="49024">MEQKNEMQRSLGFFPALTTVMGTVIGAGVFFKAGPVASLTGQPGLHILVWILGGVITICGGLTAAELTAAIPETGGMIRYIQRGFGKRWAFLLGWAQSIIYFPANIAALSVVFGTQFLNLFGITINPYNVVIVAIIAAISVTCLNFISSKVSGGLQSVTTIIKLIPIALIIIVGLMRPGGVEFQLLPITTNENMSLASAIGAGLLATMFAYDGWIYAGNIAGEMKNPAKDLPRAIIIGIIAIMSVYVLVNLAYIRTLGMPRLMQTDPNLPALVADKIFGGLGGKLITIGILVSVYGSMNGYTMTGMRVSYALAEDKAFPFWQQFKKLSAGGIPVNSGIMQVSIAALMLCVTIFSSDAFDFLTNMLIFVIWIFYTMVFITVFILRKREPDLPRPYKVPLFPIIPIIAIAGGLFILIMTLLSSDYMNNQLPALVGVGFTLLGLPIYSYLMKKYHAK</sequence>